<organism evidence="3 4">
    <name type="scientific">Thalassococcus profundi</name>
    <dbReference type="NCBI Taxonomy" id="2282382"/>
    <lineage>
        <taxon>Bacteria</taxon>
        <taxon>Pseudomonadati</taxon>
        <taxon>Pseudomonadota</taxon>
        <taxon>Alphaproteobacteria</taxon>
        <taxon>Rhodobacterales</taxon>
        <taxon>Roseobacteraceae</taxon>
        <taxon>Thalassococcus</taxon>
    </lineage>
</organism>
<sequence>MPTYSRRAVLNGLAATMAASLAPARHAFAQLDDRAFFFLADTQARLLASMCDTLIPKDDFPSASEAGVVDFIDLQLAGPYGQGEGLYLEGPFPEGSESQGYQLPFTPAELMRRGLNAFGEAEPGFADGEESRREDMLTRLSEDDVDLGDVPARAFFDELWQLTNQGYFADPIYGGNSDYAGWRMVGFPGAHAYYPSFVANHNVPYPQPPMGINHDPGGDGGLPRVTKRQEG</sequence>
<evidence type="ECO:0000256" key="2">
    <source>
        <dbReference type="SAM" id="SignalP"/>
    </source>
</evidence>
<name>A0A369TH75_9RHOB</name>
<protein>
    <submittedName>
        <fullName evidence="3">Gluconate 2-dehydrogenase subunit 3 family protein</fullName>
    </submittedName>
</protein>
<evidence type="ECO:0000313" key="3">
    <source>
        <dbReference type="EMBL" id="RDD64691.1"/>
    </source>
</evidence>
<dbReference type="InterPro" id="IPR027056">
    <property type="entry name" value="Gluconate_2DH_su3"/>
</dbReference>
<evidence type="ECO:0000313" key="4">
    <source>
        <dbReference type="Proteomes" id="UP000253977"/>
    </source>
</evidence>
<reference evidence="3 4" key="1">
    <citation type="submission" date="2018-07" db="EMBL/GenBank/DDBJ databases">
        <title>Thalassococcus profundi sp. nov., a marine bacterium isolated from deep seawater of Okinawa Trough.</title>
        <authorList>
            <person name="Yu M."/>
        </authorList>
    </citation>
    <scope>NUCLEOTIDE SEQUENCE [LARGE SCALE GENOMIC DNA]</scope>
    <source>
        <strain evidence="3 4">WRAS1</strain>
    </source>
</reference>
<keyword evidence="4" id="KW-1185">Reference proteome</keyword>
<keyword evidence="2" id="KW-0732">Signal</keyword>
<dbReference type="AlphaFoldDB" id="A0A369TH75"/>
<accession>A0A369TH75</accession>
<feature type="region of interest" description="Disordered" evidence="1">
    <location>
        <begin position="208"/>
        <end position="231"/>
    </location>
</feature>
<dbReference type="PROSITE" id="PS51318">
    <property type="entry name" value="TAT"/>
    <property type="match status" value="1"/>
</dbReference>
<proteinExistence type="predicted"/>
<dbReference type="Proteomes" id="UP000253977">
    <property type="component" value="Unassembled WGS sequence"/>
</dbReference>
<feature type="signal peptide" evidence="2">
    <location>
        <begin position="1"/>
        <end position="29"/>
    </location>
</feature>
<dbReference type="EMBL" id="QPMK01000019">
    <property type="protein sequence ID" value="RDD64691.1"/>
    <property type="molecule type" value="Genomic_DNA"/>
</dbReference>
<dbReference type="InterPro" id="IPR006311">
    <property type="entry name" value="TAT_signal"/>
</dbReference>
<gene>
    <name evidence="3" type="ORF">DU478_18950</name>
</gene>
<feature type="chain" id="PRO_5016918182" evidence="2">
    <location>
        <begin position="30"/>
        <end position="231"/>
    </location>
</feature>
<dbReference type="Pfam" id="PF13618">
    <property type="entry name" value="Gluconate_2-dh3"/>
    <property type="match status" value="1"/>
</dbReference>
<evidence type="ECO:0000256" key="1">
    <source>
        <dbReference type="SAM" id="MobiDB-lite"/>
    </source>
</evidence>
<comment type="caution">
    <text evidence="3">The sequence shown here is derived from an EMBL/GenBank/DDBJ whole genome shotgun (WGS) entry which is preliminary data.</text>
</comment>
<dbReference type="OrthoDB" id="8400810at2"/>